<sequence length="454" mass="48393">MNSMTRTALTLLMIVGVAHAASAETIAGAMAKAYANNPDLNAARASLRAVDEGVPIAQSGFRPRIAANATQNSARFDANSLQKPIDYTTRSAGITITQQVFDGFQTLNNVRVAQSNAFAERESMRANEISTLLSAAEAFANVARDQEVVAIRKQNLSFLRQQVDAARSRQKLGEGTLTDVNQTQAQAAEAKALLATAVAQLQQSQATYLQIVGTTAESIKQAKPAERDMPKTLDLAVAAGQKDHPAIAAALFRVDAAGYRVRQAEGTMLPGVTLQGSVSHNLTNEPGETPNSTTSAVTARIEIPIYQGGQEYGQIRQAKERLGEQAIVVDSVRANVRQTVMQAYAQLDGARATIAATRERIAAATRALAGVIEERKVGQRTTIDVLDAQQGVLAARETLSSAQRNAVVASYSLLAATGRLTVRGQGIPVAEYRPELHYEAVKNKAFGTSPVEAR</sequence>
<keyword evidence="7" id="KW-0998">Cell outer membrane</keyword>
<evidence type="ECO:0000313" key="10">
    <source>
        <dbReference type="Proteomes" id="UP000186364"/>
    </source>
</evidence>
<name>A0A1Q9AX45_9HYPH</name>
<dbReference type="GO" id="GO:0009279">
    <property type="term" value="C:cell outer membrane"/>
    <property type="evidence" value="ECO:0007669"/>
    <property type="project" value="UniProtKB-SubCell"/>
</dbReference>
<protein>
    <submittedName>
        <fullName evidence="9">Transporter</fullName>
    </submittedName>
</protein>
<evidence type="ECO:0000256" key="8">
    <source>
        <dbReference type="SAM" id="SignalP"/>
    </source>
</evidence>
<dbReference type="PANTHER" id="PTHR30026">
    <property type="entry name" value="OUTER MEMBRANE PROTEIN TOLC"/>
    <property type="match status" value="1"/>
</dbReference>
<dbReference type="SUPFAM" id="SSF56954">
    <property type="entry name" value="Outer membrane efflux proteins (OEP)"/>
    <property type="match status" value="1"/>
</dbReference>
<accession>A0A1Q9AX45</accession>
<gene>
    <name evidence="9" type="ORF">BJF93_10545</name>
</gene>
<dbReference type="GO" id="GO:1990281">
    <property type="term" value="C:efflux pump complex"/>
    <property type="evidence" value="ECO:0007669"/>
    <property type="project" value="TreeGrafter"/>
</dbReference>
<evidence type="ECO:0000256" key="5">
    <source>
        <dbReference type="ARBA" id="ARBA00022692"/>
    </source>
</evidence>
<dbReference type="OrthoDB" id="9789368at2"/>
<dbReference type="InterPro" id="IPR010130">
    <property type="entry name" value="T1SS_OMP_TolC"/>
</dbReference>
<keyword evidence="10" id="KW-1185">Reference proteome</keyword>
<dbReference type="AlphaFoldDB" id="A0A1Q9AX45"/>
<dbReference type="InterPro" id="IPR003423">
    <property type="entry name" value="OMP_efflux"/>
</dbReference>
<keyword evidence="6" id="KW-0472">Membrane</keyword>
<evidence type="ECO:0000256" key="1">
    <source>
        <dbReference type="ARBA" id="ARBA00004442"/>
    </source>
</evidence>
<proteinExistence type="inferred from homology"/>
<comment type="caution">
    <text evidence="9">The sequence shown here is derived from an EMBL/GenBank/DDBJ whole genome shotgun (WGS) entry which is preliminary data.</text>
</comment>
<evidence type="ECO:0000256" key="2">
    <source>
        <dbReference type="ARBA" id="ARBA00007613"/>
    </source>
</evidence>
<comment type="similarity">
    <text evidence="2">Belongs to the outer membrane factor (OMF) (TC 1.B.17) family.</text>
</comment>
<keyword evidence="8" id="KW-0732">Signal</keyword>
<evidence type="ECO:0000256" key="6">
    <source>
        <dbReference type="ARBA" id="ARBA00023136"/>
    </source>
</evidence>
<feature type="chain" id="PRO_5010326886" evidence="8">
    <location>
        <begin position="21"/>
        <end position="454"/>
    </location>
</feature>
<keyword evidence="4" id="KW-1134">Transmembrane beta strand</keyword>
<dbReference type="GO" id="GO:0015562">
    <property type="term" value="F:efflux transmembrane transporter activity"/>
    <property type="evidence" value="ECO:0007669"/>
    <property type="project" value="InterPro"/>
</dbReference>
<evidence type="ECO:0000313" key="9">
    <source>
        <dbReference type="EMBL" id="OLP60006.1"/>
    </source>
</evidence>
<evidence type="ECO:0000256" key="3">
    <source>
        <dbReference type="ARBA" id="ARBA00022448"/>
    </source>
</evidence>
<dbReference type="PANTHER" id="PTHR30026:SF22">
    <property type="entry name" value="OUTER MEMBRANE EFFLUX PROTEIN"/>
    <property type="match status" value="1"/>
</dbReference>
<reference evidence="9 10" key="1">
    <citation type="submission" date="2016-09" db="EMBL/GenBank/DDBJ databases">
        <title>Rhizobium sp. nov., a novel species isolated from the rice rhizosphere.</title>
        <authorList>
            <person name="Zhao J."/>
            <person name="Zhang X."/>
        </authorList>
    </citation>
    <scope>NUCLEOTIDE SEQUENCE [LARGE SCALE GENOMIC DNA]</scope>
    <source>
        <strain evidence="9 10">1.7048</strain>
    </source>
</reference>
<dbReference type="Gene3D" id="1.20.1600.10">
    <property type="entry name" value="Outer membrane efflux proteins (OEP)"/>
    <property type="match status" value="1"/>
</dbReference>
<feature type="signal peptide" evidence="8">
    <location>
        <begin position="1"/>
        <end position="20"/>
    </location>
</feature>
<keyword evidence="5" id="KW-0812">Transmembrane</keyword>
<dbReference type="Proteomes" id="UP000186364">
    <property type="component" value="Unassembled WGS sequence"/>
</dbReference>
<evidence type="ECO:0000256" key="7">
    <source>
        <dbReference type="ARBA" id="ARBA00023237"/>
    </source>
</evidence>
<organism evidence="9 10">
    <name type="scientific">Xaviernesmea oryzae</name>
    <dbReference type="NCBI Taxonomy" id="464029"/>
    <lineage>
        <taxon>Bacteria</taxon>
        <taxon>Pseudomonadati</taxon>
        <taxon>Pseudomonadota</taxon>
        <taxon>Alphaproteobacteria</taxon>
        <taxon>Hyphomicrobiales</taxon>
        <taxon>Rhizobiaceae</taxon>
        <taxon>Rhizobium/Agrobacterium group</taxon>
        <taxon>Xaviernesmea</taxon>
    </lineage>
</organism>
<dbReference type="EMBL" id="MKIP01000043">
    <property type="protein sequence ID" value="OLP60006.1"/>
    <property type="molecule type" value="Genomic_DNA"/>
</dbReference>
<evidence type="ECO:0000256" key="4">
    <source>
        <dbReference type="ARBA" id="ARBA00022452"/>
    </source>
</evidence>
<dbReference type="GO" id="GO:0015288">
    <property type="term" value="F:porin activity"/>
    <property type="evidence" value="ECO:0007669"/>
    <property type="project" value="TreeGrafter"/>
</dbReference>
<dbReference type="InterPro" id="IPR051906">
    <property type="entry name" value="TolC-like"/>
</dbReference>
<dbReference type="NCBIfam" id="TIGR01844">
    <property type="entry name" value="type_I_sec_TolC"/>
    <property type="match status" value="1"/>
</dbReference>
<comment type="subcellular location">
    <subcellularLocation>
        <location evidence="1">Cell outer membrane</location>
    </subcellularLocation>
</comment>
<keyword evidence="3" id="KW-0813">Transport</keyword>
<dbReference type="Pfam" id="PF02321">
    <property type="entry name" value="OEP"/>
    <property type="match status" value="2"/>
</dbReference>